<feature type="chain" id="PRO_5047098101" evidence="3">
    <location>
        <begin position="34"/>
        <end position="161"/>
    </location>
</feature>
<protein>
    <submittedName>
        <fullName evidence="5">Outer membrane protein assembly factor BamE</fullName>
    </submittedName>
</protein>
<dbReference type="Gene3D" id="3.30.1450.10">
    <property type="match status" value="1"/>
</dbReference>
<dbReference type="InterPro" id="IPR037873">
    <property type="entry name" value="BamE-like"/>
</dbReference>
<accession>A0ABT4XQE8</accession>
<comment type="caution">
    <text evidence="5">The sequence shown here is derived from an EMBL/GenBank/DDBJ whole genome shotgun (WGS) entry which is preliminary data.</text>
</comment>
<organism evidence="5 6">
    <name type="scientific">Thalassococcus lentus</name>
    <dbReference type="NCBI Taxonomy" id="1210524"/>
    <lineage>
        <taxon>Bacteria</taxon>
        <taxon>Pseudomonadati</taxon>
        <taxon>Pseudomonadota</taxon>
        <taxon>Alphaproteobacteria</taxon>
        <taxon>Rhodobacterales</taxon>
        <taxon>Roseobacteraceae</taxon>
        <taxon>Thalassococcus</taxon>
    </lineage>
</organism>
<name>A0ABT4XQE8_9RHOB</name>
<evidence type="ECO:0000313" key="5">
    <source>
        <dbReference type="EMBL" id="MDA7424164.1"/>
    </source>
</evidence>
<dbReference type="Proteomes" id="UP001210720">
    <property type="component" value="Unassembled WGS sequence"/>
</dbReference>
<dbReference type="PROSITE" id="PS51257">
    <property type="entry name" value="PROKAR_LIPOPROTEIN"/>
    <property type="match status" value="1"/>
</dbReference>
<feature type="signal peptide" evidence="3">
    <location>
        <begin position="1"/>
        <end position="33"/>
    </location>
</feature>
<dbReference type="RefSeq" id="WP_271431527.1">
    <property type="nucleotide sequence ID" value="NZ_JAQIOY010000002.1"/>
</dbReference>
<proteinExistence type="predicted"/>
<keyword evidence="2" id="KW-0472">Membrane</keyword>
<feature type="domain" description="Outer membrane protein assembly factor BamE" evidence="4">
    <location>
        <begin position="41"/>
        <end position="114"/>
    </location>
</feature>
<reference evidence="5 6" key="1">
    <citation type="submission" date="2023-01" db="EMBL/GenBank/DDBJ databases">
        <title>Thalassococcus onchidii sp. nov., isolated from a marine invertebrate from the South China Sea.</title>
        <authorList>
            <person name="Xu S."/>
            <person name="Liu Z."/>
            <person name="Xu Y."/>
        </authorList>
    </citation>
    <scope>NUCLEOTIDE SEQUENCE [LARGE SCALE GENOMIC DNA]</scope>
    <source>
        <strain evidence="5 6">KCTC 32084</strain>
    </source>
</reference>
<evidence type="ECO:0000313" key="6">
    <source>
        <dbReference type="Proteomes" id="UP001210720"/>
    </source>
</evidence>
<dbReference type="EMBL" id="JAQIOY010000002">
    <property type="protein sequence ID" value="MDA7424164.1"/>
    <property type="molecule type" value="Genomic_DNA"/>
</dbReference>
<keyword evidence="1 3" id="KW-0732">Signal</keyword>
<dbReference type="Pfam" id="PF04355">
    <property type="entry name" value="BamE"/>
    <property type="match status" value="1"/>
</dbReference>
<evidence type="ECO:0000256" key="3">
    <source>
        <dbReference type="SAM" id="SignalP"/>
    </source>
</evidence>
<keyword evidence="6" id="KW-1185">Reference proteome</keyword>
<evidence type="ECO:0000256" key="1">
    <source>
        <dbReference type="ARBA" id="ARBA00022729"/>
    </source>
</evidence>
<gene>
    <name evidence="5" type="ORF">PFY00_05460</name>
</gene>
<sequence>MAKARGASMRSKWAKSKAVILCAVVLATAGCTAQYRTHGWMPPEEDLQQIVPGVDTKASVEDLVGVPTTSGVLNDGGYYYIESDVRTFAWQRPQVIDRRVLAITFDSTDVVDNIVSYGLEDGRVVQLNRRVTRSGDGDIGFIRKLFGNIGGLSAAELLGNN</sequence>
<evidence type="ECO:0000259" key="4">
    <source>
        <dbReference type="Pfam" id="PF04355"/>
    </source>
</evidence>
<dbReference type="InterPro" id="IPR007450">
    <property type="entry name" value="BamE_dom"/>
</dbReference>
<evidence type="ECO:0000256" key="2">
    <source>
        <dbReference type="ARBA" id="ARBA00023136"/>
    </source>
</evidence>